<proteinExistence type="predicted"/>
<keyword evidence="4" id="KW-1185">Reference proteome</keyword>
<dbReference type="Proteomes" id="UP000295083">
    <property type="component" value="Unassembled WGS sequence"/>
</dbReference>
<feature type="signal peptide" evidence="1">
    <location>
        <begin position="1"/>
        <end position="21"/>
    </location>
</feature>
<keyword evidence="1" id="KW-0732">Signal</keyword>
<comment type="caution">
    <text evidence="3">The sequence shown here is derived from an EMBL/GenBank/DDBJ whole genome shotgun (WGS) entry which is preliminary data.</text>
</comment>
<reference evidence="3 4" key="1">
    <citation type="submission" date="2018-11" db="EMBL/GenBank/DDBJ databases">
        <title>Genome sequence and assembly of Colletotrichum spinosum.</title>
        <authorList>
            <person name="Gan P."/>
            <person name="Shirasu K."/>
        </authorList>
    </citation>
    <scope>NUCLEOTIDE SEQUENCE [LARGE SCALE GENOMIC DNA]</scope>
    <source>
        <strain evidence="3 4">CBS 515.97</strain>
    </source>
</reference>
<name>A0A4R8QNT1_9PEZI</name>
<protein>
    <recommendedName>
        <fullName evidence="2">DUF7908 domain-containing protein</fullName>
    </recommendedName>
</protein>
<accession>A0A4R8QNT1</accession>
<sequence length="292" mass="29576">MLRTSQIVALAATSFVALSDAAILRDNSHVDGREIAWDGAPQPSIPALRRRQDAGGFLGTTPASPVTGSCTQATTFSLNSAGQLEVDGAIISVNPGTPFMPLRPITPLGSITVTFSLNNGALTWSNDQFSGGQAGFCQDAAGQVYATFADPAVAYPAGCTAIQLGPVVASTCQSGSIVSSLAPSTASAASLASTTRTATVGTTIVSTRSDGSVFSTVSSFETTLTGPITEVPTLAPTSAAVVNGTLTLRSGLYPEPGFFTPAGQTCSVVTESWIYGDTTLLPARSTATTAVV</sequence>
<evidence type="ECO:0000256" key="1">
    <source>
        <dbReference type="SAM" id="SignalP"/>
    </source>
</evidence>
<feature type="chain" id="PRO_5020373883" description="DUF7908 domain-containing protein" evidence="1">
    <location>
        <begin position="22"/>
        <end position="292"/>
    </location>
</feature>
<evidence type="ECO:0000313" key="4">
    <source>
        <dbReference type="Proteomes" id="UP000295083"/>
    </source>
</evidence>
<gene>
    <name evidence="3" type="ORF">C8035_v006914</name>
</gene>
<dbReference type="AlphaFoldDB" id="A0A4R8QNT1"/>
<organism evidence="3 4">
    <name type="scientific">Colletotrichum spinosum</name>
    <dbReference type="NCBI Taxonomy" id="1347390"/>
    <lineage>
        <taxon>Eukaryota</taxon>
        <taxon>Fungi</taxon>
        <taxon>Dikarya</taxon>
        <taxon>Ascomycota</taxon>
        <taxon>Pezizomycotina</taxon>
        <taxon>Sordariomycetes</taxon>
        <taxon>Hypocreomycetidae</taxon>
        <taxon>Glomerellales</taxon>
        <taxon>Glomerellaceae</taxon>
        <taxon>Colletotrichum</taxon>
        <taxon>Colletotrichum orbiculare species complex</taxon>
    </lineage>
</organism>
<dbReference type="InterPro" id="IPR057230">
    <property type="entry name" value="DUF7908"/>
</dbReference>
<feature type="domain" description="DUF7908" evidence="2">
    <location>
        <begin position="49"/>
        <end position="167"/>
    </location>
</feature>
<evidence type="ECO:0000313" key="3">
    <source>
        <dbReference type="EMBL" id="TDZ38896.1"/>
    </source>
</evidence>
<dbReference type="EMBL" id="QAPG01000013">
    <property type="protein sequence ID" value="TDZ38896.1"/>
    <property type="molecule type" value="Genomic_DNA"/>
</dbReference>
<dbReference type="Pfam" id="PF25485">
    <property type="entry name" value="DUF7908"/>
    <property type="match status" value="1"/>
</dbReference>
<evidence type="ECO:0000259" key="2">
    <source>
        <dbReference type="Pfam" id="PF25485"/>
    </source>
</evidence>